<dbReference type="PROSITE" id="PS51898">
    <property type="entry name" value="TYR_RECOMBINASE"/>
    <property type="match status" value="1"/>
</dbReference>
<protein>
    <submittedName>
        <fullName evidence="4">Hypothetical integrase-recombinase</fullName>
    </submittedName>
</protein>
<dbReference type="InterPro" id="IPR050090">
    <property type="entry name" value="Tyrosine_recombinase_XerCD"/>
</dbReference>
<dbReference type="Pfam" id="PF00589">
    <property type="entry name" value="Phage_integrase"/>
    <property type="match status" value="1"/>
</dbReference>
<evidence type="ECO:0000313" key="5">
    <source>
        <dbReference type="Proteomes" id="UP000182660"/>
    </source>
</evidence>
<keyword evidence="2" id="KW-0233">DNA recombination</keyword>
<dbReference type="InterPro" id="IPR011010">
    <property type="entry name" value="DNA_brk_join_enz"/>
</dbReference>
<gene>
    <name evidence="4" type="ORF">MT2528_4601</name>
</gene>
<comment type="caution">
    <text evidence="4">The sequence shown here is derived from an EMBL/GenBank/DDBJ whole genome shotgun (WGS) entry which is preliminary data.</text>
</comment>
<dbReference type="SUPFAM" id="SSF56349">
    <property type="entry name" value="DNA breaking-rejoining enzymes"/>
    <property type="match status" value="1"/>
</dbReference>
<evidence type="ECO:0000256" key="1">
    <source>
        <dbReference type="ARBA" id="ARBA00022908"/>
    </source>
</evidence>
<dbReference type="Proteomes" id="UP000182660">
    <property type="component" value="Unassembled WGS sequence"/>
</dbReference>
<keyword evidence="5" id="KW-1185">Reference proteome</keyword>
<evidence type="ECO:0000313" key="4">
    <source>
        <dbReference type="EMBL" id="SGZ03437.1"/>
    </source>
</evidence>
<dbReference type="InterPro" id="IPR013762">
    <property type="entry name" value="Integrase-like_cat_sf"/>
</dbReference>
<organism evidence="4 5">
    <name type="scientific">Moritella viscosa</name>
    <dbReference type="NCBI Taxonomy" id="80854"/>
    <lineage>
        <taxon>Bacteria</taxon>
        <taxon>Pseudomonadati</taxon>
        <taxon>Pseudomonadota</taxon>
        <taxon>Gammaproteobacteria</taxon>
        <taxon>Alteromonadales</taxon>
        <taxon>Moritellaceae</taxon>
        <taxon>Moritella</taxon>
    </lineage>
</organism>
<evidence type="ECO:0000256" key="2">
    <source>
        <dbReference type="ARBA" id="ARBA00023172"/>
    </source>
</evidence>
<proteinExistence type="predicted"/>
<evidence type="ECO:0000259" key="3">
    <source>
        <dbReference type="PROSITE" id="PS51898"/>
    </source>
</evidence>
<dbReference type="PANTHER" id="PTHR30349">
    <property type="entry name" value="PHAGE INTEGRASE-RELATED"/>
    <property type="match status" value="1"/>
</dbReference>
<sequence length="118" mass="13184">MYALRSHWQTHHHARLIFPGLGNGMNSPMDKGGIQKAIKQVLRDCNINKLVSPHSLRHCFATHLLENGLDLLSLQVLLGHASLITTARYTQLTQLKQKDAAVAINQLADKLALDWSLK</sequence>
<name>A0ABY1HKC3_9GAMM</name>
<dbReference type="RefSeq" id="WP_244534294.1">
    <property type="nucleotide sequence ID" value="NZ_CAWRCN010000011.1"/>
</dbReference>
<feature type="domain" description="Tyr recombinase" evidence="3">
    <location>
        <begin position="1"/>
        <end position="102"/>
    </location>
</feature>
<accession>A0ABY1HKC3</accession>
<dbReference type="EMBL" id="FPLJ01000140">
    <property type="protein sequence ID" value="SGZ03437.1"/>
    <property type="molecule type" value="Genomic_DNA"/>
</dbReference>
<dbReference type="PANTHER" id="PTHR30349:SF64">
    <property type="entry name" value="PROPHAGE INTEGRASE INTD-RELATED"/>
    <property type="match status" value="1"/>
</dbReference>
<dbReference type="Gene3D" id="1.10.443.10">
    <property type="entry name" value="Intergrase catalytic core"/>
    <property type="match status" value="1"/>
</dbReference>
<keyword evidence="1" id="KW-0229">DNA integration</keyword>
<reference evidence="4 5" key="1">
    <citation type="submission" date="2016-11" db="EMBL/GenBank/DDBJ databases">
        <authorList>
            <person name="Klemetsen T."/>
        </authorList>
    </citation>
    <scope>NUCLEOTIDE SEQUENCE [LARGE SCALE GENOMIC DNA]</scope>
    <source>
        <strain evidence="4">MT 2528</strain>
    </source>
</reference>
<dbReference type="InterPro" id="IPR002104">
    <property type="entry name" value="Integrase_catalytic"/>
</dbReference>